<evidence type="ECO:0000259" key="1">
    <source>
        <dbReference type="Pfam" id="PF12167"/>
    </source>
</evidence>
<organism evidence="2 3">
    <name type="scientific">Acaryochloris thomasi RCC1774</name>
    <dbReference type="NCBI Taxonomy" id="1764569"/>
    <lineage>
        <taxon>Bacteria</taxon>
        <taxon>Bacillati</taxon>
        <taxon>Cyanobacteriota</taxon>
        <taxon>Cyanophyceae</taxon>
        <taxon>Acaryochloridales</taxon>
        <taxon>Acaryochloridaceae</taxon>
        <taxon>Acaryochloris</taxon>
        <taxon>Acaryochloris thomasi</taxon>
    </lineage>
</organism>
<protein>
    <recommendedName>
        <fullName evidence="1">Min27-like integrase DNA-binding domain-containing protein</fullName>
    </recommendedName>
</protein>
<proteinExistence type="predicted"/>
<gene>
    <name evidence="2" type="ORF">C1752_09163</name>
</gene>
<dbReference type="Proteomes" id="UP000248857">
    <property type="component" value="Unassembled WGS sequence"/>
</dbReference>
<accession>A0A2W1JNG4</accession>
<keyword evidence="3" id="KW-1185">Reference proteome</keyword>
<feature type="domain" description="Min27-like integrase DNA-binding" evidence="1">
    <location>
        <begin position="4"/>
        <end position="54"/>
    </location>
</feature>
<evidence type="ECO:0000313" key="2">
    <source>
        <dbReference type="EMBL" id="PZD70791.1"/>
    </source>
</evidence>
<dbReference type="AlphaFoldDB" id="A0A2W1JNG4"/>
<dbReference type="InterPro" id="IPR022000">
    <property type="entry name" value="Min27-like_integrase_DNA_bind"/>
</dbReference>
<name>A0A2W1JNG4_9CYAN</name>
<comment type="caution">
    <text evidence="2">The sequence shown here is derived from an EMBL/GenBank/DDBJ whole genome shotgun (WGS) entry which is preliminary data.</text>
</comment>
<dbReference type="Pfam" id="PF12167">
    <property type="entry name" value="Arm-DNA-bind_2"/>
    <property type="match status" value="1"/>
</dbReference>
<sequence>MINDRGMLRLRWTHIGKRHSISLGLEDTRSNRAYAKSIARQIDDDICCGQFDPSKNKYRPQAIGQTGYLAQAYSASSLTIKNETWGFLFGR</sequence>
<reference evidence="2 3" key="1">
    <citation type="journal article" date="2018" name="Sci. Rep.">
        <title>A novel species of the marine cyanobacterium Acaryochloris with a unique pigment content and lifestyle.</title>
        <authorList>
            <person name="Partensky F."/>
            <person name="Six C."/>
            <person name="Ratin M."/>
            <person name="Garczarek L."/>
            <person name="Vaulot D."/>
            <person name="Probert I."/>
            <person name="Calteau A."/>
            <person name="Gourvil P."/>
            <person name="Marie D."/>
            <person name="Grebert T."/>
            <person name="Bouchier C."/>
            <person name="Le Panse S."/>
            <person name="Gachenot M."/>
            <person name="Rodriguez F."/>
            <person name="Garrido J.L."/>
        </authorList>
    </citation>
    <scope>NUCLEOTIDE SEQUENCE [LARGE SCALE GENOMIC DNA]</scope>
    <source>
        <strain evidence="2 3">RCC1774</strain>
    </source>
</reference>
<dbReference type="EMBL" id="PQWO01000028">
    <property type="protein sequence ID" value="PZD70791.1"/>
    <property type="molecule type" value="Genomic_DNA"/>
</dbReference>
<evidence type="ECO:0000313" key="3">
    <source>
        <dbReference type="Proteomes" id="UP000248857"/>
    </source>
</evidence>